<proteinExistence type="predicted"/>
<evidence type="ECO:0000256" key="1">
    <source>
        <dbReference type="SAM" id="MobiDB-lite"/>
    </source>
</evidence>
<dbReference type="STRING" id="92696.A0A4R0RR63"/>
<dbReference type="EMBL" id="RWJN01000007">
    <property type="protein sequence ID" value="TCD71281.1"/>
    <property type="molecule type" value="Genomic_DNA"/>
</dbReference>
<feature type="compositionally biased region" description="Acidic residues" evidence="1">
    <location>
        <begin position="144"/>
        <end position="158"/>
    </location>
</feature>
<dbReference type="Proteomes" id="UP000292702">
    <property type="component" value="Unassembled WGS sequence"/>
</dbReference>
<dbReference type="OrthoDB" id="5556956at2759"/>
<organism evidence="2 3">
    <name type="scientific">Steccherinum ochraceum</name>
    <dbReference type="NCBI Taxonomy" id="92696"/>
    <lineage>
        <taxon>Eukaryota</taxon>
        <taxon>Fungi</taxon>
        <taxon>Dikarya</taxon>
        <taxon>Basidiomycota</taxon>
        <taxon>Agaricomycotina</taxon>
        <taxon>Agaricomycetes</taxon>
        <taxon>Polyporales</taxon>
        <taxon>Steccherinaceae</taxon>
        <taxon>Steccherinum</taxon>
    </lineage>
</organism>
<gene>
    <name evidence="2" type="ORF">EIP91_011052</name>
</gene>
<reference evidence="2 3" key="1">
    <citation type="submission" date="2018-11" db="EMBL/GenBank/DDBJ databases">
        <title>Genome assembly of Steccherinum ochraceum LE-BIN_3174, the white-rot fungus of the Steccherinaceae family (The Residual Polyporoid clade, Polyporales, Basidiomycota).</title>
        <authorList>
            <person name="Fedorova T.V."/>
            <person name="Glazunova O.A."/>
            <person name="Landesman E.O."/>
            <person name="Moiseenko K.V."/>
            <person name="Psurtseva N.V."/>
            <person name="Savinova O.S."/>
            <person name="Shakhova N.V."/>
            <person name="Tyazhelova T.V."/>
            <person name="Vasina D.V."/>
        </authorList>
    </citation>
    <scope>NUCLEOTIDE SEQUENCE [LARGE SCALE GENOMIC DNA]</scope>
    <source>
        <strain evidence="2 3">LE-BIN_3174</strain>
    </source>
</reference>
<dbReference type="PANTHER" id="PTHR28096">
    <property type="entry name" value="PROTEIN FAF1"/>
    <property type="match status" value="1"/>
</dbReference>
<comment type="caution">
    <text evidence="2">The sequence shown here is derived from an EMBL/GenBank/DDBJ whole genome shotgun (WGS) entry which is preliminary data.</text>
</comment>
<feature type="compositionally biased region" description="Acidic residues" evidence="1">
    <location>
        <begin position="76"/>
        <end position="98"/>
    </location>
</feature>
<sequence>MSGSENGDDIGALQQLLEAHGQKFLESFDSNALASKRKGPLRPDAVRGKKRKASTPSATDEAEEWTGFSGSVNMNQEEEEALDEEATESDQSTDEDEEPLPRRPDIVVFSDTRSQADAGPSTSKAQMRAFMSSKASNLNKAIKEEDEEAEGSSEDENDLTNLQNDALLHRLVHTTLLSGSLEPDLDVKPAKRRKALAGRVIEVAGGAKLGKGESSVRTAERNKASKRVREGMLAKQAERNQKALGEAKDMGNYHPALKQLYEASSSKPDRRKRDRGLRMGIGNFSGERAGTGTRQR</sequence>
<dbReference type="InterPro" id="IPR053030">
    <property type="entry name" value="Ribosomal_biogenesis_FAF1-like"/>
</dbReference>
<dbReference type="GO" id="GO:0005730">
    <property type="term" value="C:nucleolus"/>
    <property type="evidence" value="ECO:0007669"/>
    <property type="project" value="TreeGrafter"/>
</dbReference>
<keyword evidence="3" id="KW-1185">Reference proteome</keyword>
<feature type="region of interest" description="Disordered" evidence="1">
    <location>
        <begin position="29"/>
        <end position="160"/>
    </location>
</feature>
<evidence type="ECO:0000313" key="2">
    <source>
        <dbReference type="EMBL" id="TCD71281.1"/>
    </source>
</evidence>
<dbReference type="PANTHER" id="PTHR28096:SF1">
    <property type="entry name" value="PROTEIN FAF1"/>
    <property type="match status" value="1"/>
</dbReference>
<evidence type="ECO:0000313" key="3">
    <source>
        <dbReference type="Proteomes" id="UP000292702"/>
    </source>
</evidence>
<feature type="compositionally biased region" description="Polar residues" evidence="1">
    <location>
        <begin position="111"/>
        <end position="125"/>
    </location>
</feature>
<name>A0A4R0RR63_9APHY</name>
<protein>
    <submittedName>
        <fullName evidence="2">Uncharacterized protein</fullName>
    </submittedName>
</protein>
<dbReference type="AlphaFoldDB" id="A0A4R0RR63"/>
<feature type="region of interest" description="Disordered" evidence="1">
    <location>
        <begin position="261"/>
        <end position="296"/>
    </location>
</feature>
<accession>A0A4R0RR63</accession>
<dbReference type="GO" id="GO:0000462">
    <property type="term" value="P:maturation of SSU-rRNA from tricistronic rRNA transcript (SSU-rRNA, 5.8S rRNA, LSU-rRNA)"/>
    <property type="evidence" value="ECO:0007669"/>
    <property type="project" value="TreeGrafter"/>
</dbReference>